<organism evidence="7 8">
    <name type="scientific">Cephus cinctus</name>
    <name type="common">Wheat stem sawfly</name>
    <dbReference type="NCBI Taxonomy" id="211228"/>
    <lineage>
        <taxon>Eukaryota</taxon>
        <taxon>Metazoa</taxon>
        <taxon>Ecdysozoa</taxon>
        <taxon>Arthropoda</taxon>
        <taxon>Hexapoda</taxon>
        <taxon>Insecta</taxon>
        <taxon>Pterygota</taxon>
        <taxon>Neoptera</taxon>
        <taxon>Endopterygota</taxon>
        <taxon>Hymenoptera</taxon>
        <taxon>Cephoidea</taxon>
        <taxon>Cephidae</taxon>
        <taxon>Cephus</taxon>
    </lineage>
</organism>
<dbReference type="Pfam" id="PF22785">
    <property type="entry name" value="Tc-R-P"/>
    <property type="match status" value="1"/>
</dbReference>
<dbReference type="GO" id="GO:0004725">
    <property type="term" value="F:protein tyrosine phosphatase activity"/>
    <property type="evidence" value="ECO:0007669"/>
    <property type="project" value="UniProtKB-EC"/>
</dbReference>
<evidence type="ECO:0000256" key="2">
    <source>
        <dbReference type="ARBA" id="ARBA00013064"/>
    </source>
</evidence>
<gene>
    <name evidence="8" type="primary">LOC107271411</name>
</gene>
<dbReference type="RefSeq" id="XP_015603267.2">
    <property type="nucleotide sequence ID" value="XM_015747781.2"/>
</dbReference>
<keyword evidence="4" id="KW-0904">Protein phosphatase</keyword>
<dbReference type="PROSITE" id="PS50056">
    <property type="entry name" value="TYR_PHOSPHATASE_2"/>
    <property type="match status" value="1"/>
</dbReference>
<protein>
    <recommendedName>
        <fullName evidence="2">protein-tyrosine-phosphatase</fullName>
        <ecNumber evidence="2">3.1.3.48</ecNumber>
    </recommendedName>
</protein>
<evidence type="ECO:0000313" key="7">
    <source>
        <dbReference type="Proteomes" id="UP000694920"/>
    </source>
</evidence>
<dbReference type="Gene3D" id="3.90.190.10">
    <property type="entry name" value="Protein tyrosine phosphatase superfamily"/>
    <property type="match status" value="2"/>
</dbReference>
<dbReference type="CDD" id="cd17657">
    <property type="entry name" value="CDC14_N"/>
    <property type="match status" value="1"/>
</dbReference>
<dbReference type="PROSITE" id="PS00383">
    <property type="entry name" value="TYR_PHOSPHATASE_1"/>
    <property type="match status" value="1"/>
</dbReference>
<dbReference type="InterPro" id="IPR020422">
    <property type="entry name" value="TYR_PHOSPHATASE_DUAL_dom"/>
</dbReference>
<evidence type="ECO:0000256" key="3">
    <source>
        <dbReference type="ARBA" id="ARBA00022801"/>
    </source>
</evidence>
<comment type="similarity">
    <text evidence="1">Belongs to the protein-tyrosine phosphatase family. Non-receptor class CDC14 subfamily.</text>
</comment>
<feature type="non-terminal residue" evidence="8">
    <location>
        <position position="1"/>
    </location>
</feature>
<evidence type="ECO:0000256" key="4">
    <source>
        <dbReference type="ARBA" id="ARBA00022912"/>
    </source>
</evidence>
<dbReference type="InterPro" id="IPR000387">
    <property type="entry name" value="Tyr_Pase_dom"/>
</dbReference>
<dbReference type="Pfam" id="PF14671">
    <property type="entry name" value="DSPn"/>
    <property type="match status" value="1"/>
</dbReference>
<dbReference type="SMART" id="SM00195">
    <property type="entry name" value="DSPc"/>
    <property type="match status" value="1"/>
</dbReference>
<keyword evidence="7" id="KW-1185">Reference proteome</keyword>
<dbReference type="Proteomes" id="UP000694920">
    <property type="component" value="Unplaced"/>
</dbReference>
<feature type="domain" description="Tyrosine specific protein phosphatases" evidence="6">
    <location>
        <begin position="222"/>
        <end position="284"/>
    </location>
</feature>
<dbReference type="KEGG" id="ccin:107271411"/>
<keyword evidence="3" id="KW-0378">Hydrolase</keyword>
<dbReference type="InterPro" id="IPR016130">
    <property type="entry name" value="Tyr_Pase_AS"/>
</dbReference>
<name>A0AAJ7C6X5_CEPCN</name>
<dbReference type="CDD" id="cd14499">
    <property type="entry name" value="CDC14_C"/>
    <property type="match status" value="1"/>
</dbReference>
<dbReference type="InterPro" id="IPR044506">
    <property type="entry name" value="CDC14_C"/>
</dbReference>
<reference evidence="8" key="1">
    <citation type="submission" date="2025-08" db="UniProtKB">
        <authorList>
            <consortium name="RefSeq"/>
        </authorList>
    </citation>
    <scope>IDENTIFICATION</scope>
</reference>
<dbReference type="InterPro" id="IPR029260">
    <property type="entry name" value="DSPn"/>
</dbReference>
<evidence type="ECO:0000259" key="5">
    <source>
        <dbReference type="PROSITE" id="PS50054"/>
    </source>
</evidence>
<evidence type="ECO:0000256" key="1">
    <source>
        <dbReference type="ARBA" id="ARBA00007315"/>
    </source>
</evidence>
<dbReference type="InterPro" id="IPR029021">
    <property type="entry name" value="Prot-tyrosine_phosphatase-like"/>
</dbReference>
<dbReference type="AlphaFoldDB" id="A0AAJ7C6X5"/>
<feature type="domain" description="Tyrosine-protein phosphatase" evidence="5">
    <location>
        <begin position="143"/>
        <end position="298"/>
    </location>
</feature>
<dbReference type="GeneID" id="107271411"/>
<dbReference type="SMART" id="SM00404">
    <property type="entry name" value="PTPc_motif"/>
    <property type="match status" value="1"/>
</dbReference>
<dbReference type="EC" id="3.1.3.48" evidence="2"/>
<dbReference type="SUPFAM" id="SSF52799">
    <property type="entry name" value="(Phosphotyrosine protein) phosphatases II"/>
    <property type="match status" value="2"/>
</dbReference>
<dbReference type="FunFam" id="3.90.190.10:FF:000006">
    <property type="entry name" value="Dual specificity protein phosphatase CDC14B"/>
    <property type="match status" value="1"/>
</dbReference>
<accession>A0AAJ7C6X5</accession>
<sequence length="455" mass="52222">FFSIDDELIYQNFYNDFGPLNLACLYKYCCKVNEKLRDKANKHKQIVHYTSQNQHKKANAAFLIASYAILYLKKTPEEAYKPLVCGNLHMLKPFQDASMGVSIYNIHLIDCLSAIHKAAAFGFFNFQDFDVAEYEKYEQVRKGDLNWMVPQKFLAFVGPSTEAGSIYHPPERYIDYFIKNDVAAVVRLNKKSYDASRFTRAGITHYDMFMPDGSVPPKKILNQFLQLAESTDGPIAVHCKAGLGRTGSLIAAYLVKHYRMTAREAIAWLRICRPGSVIGHQQAWLEDMESILWRAGQHYRLKYHGNGDMIAHHKRGIYSIAIKLERSNSKIDNPRHHSNAEQRMINNGDLKEIVSDLHNREIRTLNKINKCGLKGILGKLRNIEEDASTNSDQRILGIQRCKPKLNSEAYVLTQGDRLNEIKVNRNKAPMNYSLCSRSTSPTPPLQMFKRLQRKR</sequence>
<evidence type="ECO:0000313" key="8">
    <source>
        <dbReference type="RefSeq" id="XP_015603267.2"/>
    </source>
</evidence>
<dbReference type="InterPro" id="IPR050561">
    <property type="entry name" value="PTP"/>
</dbReference>
<dbReference type="InterPro" id="IPR003595">
    <property type="entry name" value="Tyr_Pase_cat"/>
</dbReference>
<dbReference type="PROSITE" id="PS50054">
    <property type="entry name" value="TYR_PHOSPHATASE_DUAL"/>
    <property type="match status" value="1"/>
</dbReference>
<proteinExistence type="inferred from homology"/>
<evidence type="ECO:0000259" key="6">
    <source>
        <dbReference type="PROSITE" id="PS50056"/>
    </source>
</evidence>
<dbReference type="PANTHER" id="PTHR23339">
    <property type="entry name" value="TYROSINE SPECIFIC PROTEIN PHOSPHATASE AND DUAL SPECIFICITY PROTEIN PHOSPHATASE"/>
    <property type="match status" value="1"/>
</dbReference>